<accession>A0ABY9KC91</accession>
<evidence type="ECO:0000313" key="1">
    <source>
        <dbReference type="EMBL" id="WLS06117.1"/>
    </source>
</evidence>
<dbReference type="Pfam" id="PF04393">
    <property type="entry name" value="DUF535"/>
    <property type="match status" value="1"/>
</dbReference>
<protein>
    <submittedName>
        <fullName evidence="1">DUF535 family protein</fullName>
    </submittedName>
</protein>
<dbReference type="Proteomes" id="UP001225788">
    <property type="component" value="Plasmid unnamed1"/>
</dbReference>
<dbReference type="PANTHER" id="PTHR38785">
    <property type="entry name" value="HOMOLOG OF VIRK"/>
    <property type="match status" value="1"/>
</dbReference>
<geneLocation type="plasmid" evidence="1 2">
    <name>unnamed1</name>
</geneLocation>
<sequence length="306" mass="34992">MHQKKLSVLPFEDMSPVRTRAAKQRPAMAWRILTAVSRLRWKRSVLLWMRFAANPPLILGWWRWLAAFSASRDYPLPHDDLLQKPLSKFLVYGLSGSQRLGLLIDHFTIAEKILSRDSMTRLWSGETLDMGDVQGRNETYSCRLVLADRCGGRHEGAFGIELVRSRDEAALCTVRFTLVRESAPQGYTFVVGSMQGPRNAKRLIVETTRDLSGLRPKEAVLMVLQGLVAEGNARHFRAVSQAKHPILYRRSRRQSMLRSNIDGFWCERCGEPDDTYGFVVPSSRIDRNDRRNAVKAQFNRVGELFC</sequence>
<dbReference type="PANTHER" id="PTHR38785:SF1">
    <property type="entry name" value="HOMOLOG OF VIRK"/>
    <property type="match status" value="1"/>
</dbReference>
<reference evidence="1 2" key="1">
    <citation type="submission" date="2023-08" db="EMBL/GenBank/DDBJ databases">
        <title>Pathogen: clinical or host-associated sample.</title>
        <authorList>
            <person name="Hergert J."/>
            <person name="Casey R."/>
            <person name="Wagner J."/>
            <person name="Young E.L."/>
            <person name="Oakeson K.F."/>
        </authorList>
    </citation>
    <scope>NUCLEOTIDE SEQUENCE [LARGE SCALE GENOMIC DNA]</scope>
    <source>
        <strain evidence="1 2">UPHL-collab-2</strain>
        <plasmid evidence="1 2">unnamed1</plasmid>
    </source>
</reference>
<name>A0ABY9KC91_9HYPH</name>
<evidence type="ECO:0000313" key="2">
    <source>
        <dbReference type="Proteomes" id="UP001225788"/>
    </source>
</evidence>
<proteinExistence type="predicted"/>
<dbReference type="RefSeq" id="WP_306162477.1">
    <property type="nucleotide sequence ID" value="NZ_CP132315.1"/>
</dbReference>
<keyword evidence="2" id="KW-1185">Reference proteome</keyword>
<dbReference type="InterPro" id="IPR007488">
    <property type="entry name" value="DUF535"/>
</dbReference>
<gene>
    <name evidence="1" type="ORF">Q9315_19900</name>
</gene>
<keyword evidence="1" id="KW-0614">Plasmid</keyword>
<dbReference type="EMBL" id="CP132315">
    <property type="protein sequence ID" value="WLS06117.1"/>
    <property type="molecule type" value="Genomic_DNA"/>
</dbReference>
<organism evidence="1 2">
    <name type="scientific">Shinella oryzae</name>
    <dbReference type="NCBI Taxonomy" id="2871820"/>
    <lineage>
        <taxon>Bacteria</taxon>
        <taxon>Pseudomonadati</taxon>
        <taxon>Pseudomonadota</taxon>
        <taxon>Alphaproteobacteria</taxon>
        <taxon>Hyphomicrobiales</taxon>
        <taxon>Rhizobiaceae</taxon>
        <taxon>Shinella</taxon>
    </lineage>
</organism>